<feature type="compositionally biased region" description="Acidic residues" evidence="1">
    <location>
        <begin position="318"/>
        <end position="327"/>
    </location>
</feature>
<evidence type="ECO:0000256" key="1">
    <source>
        <dbReference type="SAM" id="MobiDB-lite"/>
    </source>
</evidence>
<dbReference type="AlphaFoldDB" id="A0A6A6VYL7"/>
<feature type="compositionally biased region" description="Acidic residues" evidence="1">
    <location>
        <begin position="125"/>
        <end position="151"/>
    </location>
</feature>
<evidence type="ECO:0000313" key="2">
    <source>
        <dbReference type="EMBL" id="KAF2754926.1"/>
    </source>
</evidence>
<organism evidence="2 3">
    <name type="scientific">Pseudovirgaria hyperparasitica</name>
    <dbReference type="NCBI Taxonomy" id="470096"/>
    <lineage>
        <taxon>Eukaryota</taxon>
        <taxon>Fungi</taxon>
        <taxon>Dikarya</taxon>
        <taxon>Ascomycota</taxon>
        <taxon>Pezizomycotina</taxon>
        <taxon>Dothideomycetes</taxon>
        <taxon>Dothideomycetes incertae sedis</taxon>
        <taxon>Acrospermales</taxon>
        <taxon>Acrospermaceae</taxon>
        <taxon>Pseudovirgaria</taxon>
    </lineage>
</organism>
<evidence type="ECO:0000313" key="3">
    <source>
        <dbReference type="Proteomes" id="UP000799437"/>
    </source>
</evidence>
<dbReference type="GeneID" id="54486815"/>
<accession>A0A6A6VYL7</accession>
<feature type="region of interest" description="Disordered" evidence="1">
    <location>
        <begin position="115"/>
        <end position="206"/>
    </location>
</feature>
<protein>
    <submittedName>
        <fullName evidence="2">Uncharacterized protein</fullName>
    </submittedName>
</protein>
<dbReference type="RefSeq" id="XP_033597377.1">
    <property type="nucleotide sequence ID" value="XM_033745761.1"/>
</dbReference>
<name>A0A6A6VYL7_9PEZI</name>
<keyword evidence="3" id="KW-1185">Reference proteome</keyword>
<sequence>MHDFFPYEAAPRKAHRMLLYSGTEQEWLNKPVLAPSDWTKVLLDALLEFARECEVPHDAQKEILAQWSTRRAIERLEHEGRLNSPAGIQRIQTREFAVSPEDVRAGYRIYASIGPNEELEVHSEDSEDDPDTIPESSDNEQKEESDEEDHTEADQGGVDRGDGTIAIHDGDDDNEENNDQALEYGNTSQGNSHANIRQSQSTTLPLGPTYCAGKYGTHEREFPGLDEYMDEDDILDMDRILKLEEEQFSWQAEADKNLGLSAGLKAETFAPGSVSFKAHRAEMYRKRADMATAKLEVGLVRRRMATLAIRKRRNEEAFGGEEEEEGSEGSGVARRRG</sequence>
<feature type="compositionally biased region" description="Polar residues" evidence="1">
    <location>
        <begin position="185"/>
        <end position="204"/>
    </location>
</feature>
<proteinExistence type="predicted"/>
<dbReference type="Proteomes" id="UP000799437">
    <property type="component" value="Unassembled WGS sequence"/>
</dbReference>
<reference evidence="2" key="1">
    <citation type="journal article" date="2020" name="Stud. Mycol.">
        <title>101 Dothideomycetes genomes: a test case for predicting lifestyles and emergence of pathogens.</title>
        <authorList>
            <person name="Haridas S."/>
            <person name="Albert R."/>
            <person name="Binder M."/>
            <person name="Bloem J."/>
            <person name="Labutti K."/>
            <person name="Salamov A."/>
            <person name="Andreopoulos B."/>
            <person name="Baker S."/>
            <person name="Barry K."/>
            <person name="Bills G."/>
            <person name="Bluhm B."/>
            <person name="Cannon C."/>
            <person name="Castanera R."/>
            <person name="Culley D."/>
            <person name="Daum C."/>
            <person name="Ezra D."/>
            <person name="Gonzalez J."/>
            <person name="Henrissat B."/>
            <person name="Kuo A."/>
            <person name="Liang C."/>
            <person name="Lipzen A."/>
            <person name="Lutzoni F."/>
            <person name="Magnuson J."/>
            <person name="Mondo S."/>
            <person name="Nolan M."/>
            <person name="Ohm R."/>
            <person name="Pangilinan J."/>
            <person name="Park H.-J."/>
            <person name="Ramirez L."/>
            <person name="Alfaro M."/>
            <person name="Sun H."/>
            <person name="Tritt A."/>
            <person name="Yoshinaga Y."/>
            <person name="Zwiers L.-H."/>
            <person name="Turgeon B."/>
            <person name="Goodwin S."/>
            <person name="Spatafora J."/>
            <person name="Crous P."/>
            <person name="Grigoriev I."/>
        </authorList>
    </citation>
    <scope>NUCLEOTIDE SEQUENCE</scope>
    <source>
        <strain evidence="2">CBS 121739</strain>
    </source>
</reference>
<feature type="region of interest" description="Disordered" evidence="1">
    <location>
        <begin position="311"/>
        <end position="337"/>
    </location>
</feature>
<dbReference type="EMBL" id="ML996579">
    <property type="protein sequence ID" value="KAF2754926.1"/>
    <property type="molecule type" value="Genomic_DNA"/>
</dbReference>
<gene>
    <name evidence="2" type="ORF">EJ05DRAFT_489057</name>
</gene>